<dbReference type="InterPro" id="IPR019752">
    <property type="entry name" value="Pyrv/ketoisovalerate_OxRed_cat"/>
</dbReference>
<feature type="domain" description="Pyruvate/ketoisovalerate oxidoreductase catalytic" evidence="2">
    <location>
        <begin position="16"/>
        <end position="173"/>
    </location>
</feature>
<evidence type="ECO:0000259" key="2">
    <source>
        <dbReference type="Pfam" id="PF01558"/>
    </source>
</evidence>
<organism evidence="3 4">
    <name type="scientific">Ramlibacter lithotrophicus</name>
    <dbReference type="NCBI Taxonomy" id="2606681"/>
    <lineage>
        <taxon>Bacteria</taxon>
        <taxon>Pseudomonadati</taxon>
        <taxon>Pseudomonadota</taxon>
        <taxon>Betaproteobacteria</taxon>
        <taxon>Burkholderiales</taxon>
        <taxon>Comamonadaceae</taxon>
        <taxon>Ramlibacter</taxon>
    </lineage>
</organism>
<dbReference type="EMBL" id="VTOX01000010">
    <property type="protein sequence ID" value="NKE68452.1"/>
    <property type="molecule type" value="Genomic_DNA"/>
</dbReference>
<protein>
    <submittedName>
        <fullName evidence="3">2-oxoacid:ferredoxin oxidoreductase subunit gamma</fullName>
    </submittedName>
</protein>
<dbReference type="Proteomes" id="UP000521868">
    <property type="component" value="Unassembled WGS sequence"/>
</dbReference>
<comment type="caution">
    <text evidence="3">The sequence shown here is derived from an EMBL/GenBank/DDBJ whole genome shotgun (WGS) entry which is preliminary data.</text>
</comment>
<proteinExistence type="predicted"/>
<dbReference type="PANTHER" id="PTHR42730">
    <property type="entry name" value="2-OXOGLUTARATE SYNTHASE SUBUNIT KORC"/>
    <property type="match status" value="1"/>
</dbReference>
<accession>A0A7X6DJS0</accession>
<keyword evidence="4" id="KW-1185">Reference proteome</keyword>
<reference evidence="3 4" key="1">
    <citation type="journal article" date="2020" name="Nature">
        <title>Bacterial chemolithoautotrophy via manganese oxidation.</title>
        <authorList>
            <person name="Yu H."/>
            <person name="Leadbetter J.R."/>
        </authorList>
    </citation>
    <scope>NUCLEOTIDE SEQUENCE [LARGE SCALE GENOMIC DNA]</scope>
    <source>
        <strain evidence="3 4">RBP-1</strain>
    </source>
</reference>
<dbReference type="RefSeq" id="WP_168109568.1">
    <property type="nucleotide sequence ID" value="NZ_VTOX01000010.1"/>
</dbReference>
<dbReference type="InterPro" id="IPR002869">
    <property type="entry name" value="Pyrv_flavodox_OxRed_cen"/>
</dbReference>
<dbReference type="PANTHER" id="PTHR42730:SF1">
    <property type="entry name" value="2-OXOGLUTARATE SYNTHASE SUBUNIT KORC"/>
    <property type="match status" value="1"/>
</dbReference>
<sequence length="183" mass="18739">MSRARSHREVILAGSGGQGLVLSAILLAEAAMLDGMNVVQTQSYGIASRGGLSTAEVIVDRDEIIFQQVRSPDVVLALTEESARKFEAWAARGVPLLYDSTLAAERGGAQCHGAAFTRLANELGQPASVNILALGALVALVPVVSAGSLQEAVRRHFGAPAAQVNLQALAAGAALMAQAGVAA</sequence>
<evidence type="ECO:0000256" key="1">
    <source>
        <dbReference type="ARBA" id="ARBA00023002"/>
    </source>
</evidence>
<dbReference type="AlphaFoldDB" id="A0A7X6DJS0"/>
<dbReference type="Gene3D" id="3.40.920.10">
    <property type="entry name" value="Pyruvate-ferredoxin oxidoreductase, PFOR, domain III"/>
    <property type="match status" value="1"/>
</dbReference>
<dbReference type="InterPro" id="IPR052554">
    <property type="entry name" value="2-oxoglutarate_synth_KorC"/>
</dbReference>
<gene>
    <name evidence="3" type="ORF">RAMLITH_21780</name>
</gene>
<dbReference type="Pfam" id="PF01558">
    <property type="entry name" value="POR"/>
    <property type="match status" value="1"/>
</dbReference>
<evidence type="ECO:0000313" key="4">
    <source>
        <dbReference type="Proteomes" id="UP000521868"/>
    </source>
</evidence>
<dbReference type="SUPFAM" id="SSF53323">
    <property type="entry name" value="Pyruvate-ferredoxin oxidoreductase, PFOR, domain III"/>
    <property type="match status" value="1"/>
</dbReference>
<keyword evidence="1" id="KW-0560">Oxidoreductase</keyword>
<evidence type="ECO:0000313" key="3">
    <source>
        <dbReference type="EMBL" id="NKE68452.1"/>
    </source>
</evidence>
<name>A0A7X6DJS0_9BURK</name>
<dbReference type="GO" id="GO:0016903">
    <property type="term" value="F:oxidoreductase activity, acting on the aldehyde or oxo group of donors"/>
    <property type="evidence" value="ECO:0007669"/>
    <property type="project" value="InterPro"/>
</dbReference>